<dbReference type="Gene3D" id="1.10.260.40">
    <property type="entry name" value="lambda repressor-like DNA-binding domains"/>
    <property type="match status" value="1"/>
</dbReference>
<dbReference type="RefSeq" id="WP_346066469.1">
    <property type="nucleotide sequence ID" value="NZ_BRPJ01000101.1"/>
</dbReference>
<feature type="domain" description="HTH cro/C1-type" evidence="1">
    <location>
        <begin position="8"/>
        <end position="61"/>
    </location>
</feature>
<protein>
    <recommendedName>
        <fullName evidence="1">HTH cro/C1-type domain-containing protein</fullName>
    </recommendedName>
</protein>
<dbReference type="InterPro" id="IPR001387">
    <property type="entry name" value="Cro/C1-type_HTH"/>
</dbReference>
<dbReference type="PROSITE" id="PS50943">
    <property type="entry name" value="HTH_CROC1"/>
    <property type="match status" value="1"/>
</dbReference>
<dbReference type="SMART" id="SM00530">
    <property type="entry name" value="HTH_XRE"/>
    <property type="match status" value="1"/>
</dbReference>
<proteinExistence type="predicted"/>
<keyword evidence="3" id="KW-1185">Reference proteome</keyword>
<dbReference type="Proteomes" id="UP001419084">
    <property type="component" value="Unassembled WGS sequence"/>
</dbReference>
<dbReference type="SUPFAM" id="SSF47413">
    <property type="entry name" value="lambda repressor-like DNA-binding domains"/>
    <property type="match status" value="1"/>
</dbReference>
<comment type="caution">
    <text evidence="2">The sequence shown here is derived from an EMBL/GenBank/DDBJ whole genome shotgun (WGS) entry which is preliminary data.</text>
</comment>
<sequence>MRIDRKKLVLAMMDRDMNANQLAELTGLSRATISGIRCGKSCAKDTLGRICKALKLEQEEIIE</sequence>
<dbReference type="InterPro" id="IPR010982">
    <property type="entry name" value="Lambda_DNA-bd_dom_sf"/>
</dbReference>
<evidence type="ECO:0000313" key="3">
    <source>
        <dbReference type="Proteomes" id="UP001419084"/>
    </source>
</evidence>
<organism evidence="2 3">
    <name type="scientific">Lacrimispora amygdalina</name>
    <dbReference type="NCBI Taxonomy" id="253257"/>
    <lineage>
        <taxon>Bacteria</taxon>
        <taxon>Bacillati</taxon>
        <taxon>Bacillota</taxon>
        <taxon>Clostridia</taxon>
        <taxon>Lachnospirales</taxon>
        <taxon>Lachnospiraceae</taxon>
        <taxon>Lacrimispora</taxon>
    </lineage>
</organism>
<name>A0ABQ5MDU6_9FIRM</name>
<dbReference type="Pfam" id="PF13443">
    <property type="entry name" value="HTH_26"/>
    <property type="match status" value="1"/>
</dbReference>
<dbReference type="CDD" id="cd00093">
    <property type="entry name" value="HTH_XRE"/>
    <property type="match status" value="1"/>
</dbReference>
<reference evidence="2 3" key="1">
    <citation type="journal article" date="2024" name="Int. J. Syst. Evol. Microbiol.">
        <title>Lacrimispora brassicae sp. nov. isolated from fermented cabbage, and proposal of Clostridium indicum Gundawar et al. 2019 and Clostridium methoxybenzovorans Mechichi et al. 1999 as heterotypic synonyms of Lacrimispora amygdalina (Parshina et al. 2003) Haas and Blanchard 2020 and Lacrimispora indolis (McClung and McCoy 1957) Haas and Blanchard 2020, respectively.</title>
        <authorList>
            <person name="Kobayashi H."/>
            <person name="Tanizawa Y."/>
            <person name="Sakamoto M."/>
            <person name="Ohkuma M."/>
            <person name="Tohno M."/>
        </authorList>
    </citation>
    <scope>NUCLEOTIDE SEQUENCE [LARGE SCALE GENOMIC DNA]</scope>
    <source>
        <strain evidence="2 3">DSM 12857</strain>
    </source>
</reference>
<dbReference type="EMBL" id="BRPJ01000101">
    <property type="protein sequence ID" value="GLB33027.1"/>
    <property type="molecule type" value="Genomic_DNA"/>
</dbReference>
<gene>
    <name evidence="2" type="ORF">LAD12857_49500</name>
</gene>
<evidence type="ECO:0000313" key="2">
    <source>
        <dbReference type="EMBL" id="GLB33027.1"/>
    </source>
</evidence>
<evidence type="ECO:0000259" key="1">
    <source>
        <dbReference type="PROSITE" id="PS50943"/>
    </source>
</evidence>
<accession>A0ABQ5MDU6</accession>